<dbReference type="InterPro" id="IPR006650">
    <property type="entry name" value="A/AMP_deam_AS"/>
</dbReference>
<dbReference type="InterPro" id="IPR020083">
    <property type="entry name" value="Ribosomal_eL39_CS"/>
</dbReference>
<evidence type="ECO:0000256" key="12">
    <source>
        <dbReference type="ARBA" id="ARBA00022980"/>
    </source>
</evidence>
<feature type="domain" description="K Homology" evidence="19">
    <location>
        <begin position="823"/>
        <end position="894"/>
    </location>
</feature>
<dbReference type="InterPro" id="IPR032466">
    <property type="entry name" value="Metal_Hydrolase"/>
</dbReference>
<dbReference type="GO" id="GO:0003723">
    <property type="term" value="F:RNA binding"/>
    <property type="evidence" value="ECO:0007669"/>
    <property type="project" value="UniProtKB-UniRule"/>
</dbReference>
<accession>A0A4Y9YT21</accession>
<dbReference type="SUPFAM" id="SSF51556">
    <property type="entry name" value="Metallo-dependent hydrolases"/>
    <property type="match status" value="1"/>
</dbReference>
<dbReference type="EC" id="3.5.4.4" evidence="5"/>
<feature type="region of interest" description="Disordered" evidence="18">
    <location>
        <begin position="591"/>
        <end position="782"/>
    </location>
</feature>
<evidence type="ECO:0000256" key="18">
    <source>
        <dbReference type="SAM" id="MobiDB-lite"/>
    </source>
</evidence>
<evidence type="ECO:0000256" key="15">
    <source>
        <dbReference type="ARBA" id="ARBA00047764"/>
    </source>
</evidence>
<evidence type="ECO:0000256" key="16">
    <source>
        <dbReference type="PROSITE-ProRule" id="PRU00117"/>
    </source>
</evidence>
<dbReference type="Pfam" id="PF00013">
    <property type="entry name" value="KH_1"/>
    <property type="match status" value="2"/>
</dbReference>
<dbReference type="InterPro" id="IPR036612">
    <property type="entry name" value="KH_dom_type_1_sf"/>
</dbReference>
<keyword evidence="8" id="KW-0479">Metal-binding</keyword>
<feature type="compositionally biased region" description="Low complexity" evidence="18">
    <location>
        <begin position="728"/>
        <end position="749"/>
    </location>
</feature>
<dbReference type="OrthoDB" id="7202371at2759"/>
<evidence type="ECO:0000256" key="17">
    <source>
        <dbReference type="SAM" id="Coils"/>
    </source>
</evidence>
<keyword evidence="21" id="KW-1185">Reference proteome</keyword>
<dbReference type="PROSITE" id="PS50084">
    <property type="entry name" value="KH_TYPE_1"/>
    <property type="match status" value="2"/>
</dbReference>
<evidence type="ECO:0000256" key="9">
    <source>
        <dbReference type="ARBA" id="ARBA00022729"/>
    </source>
</evidence>
<protein>
    <recommendedName>
        <fullName evidence="6">Adenosine deaminase</fullName>
        <ecNumber evidence="5">3.5.4.4</ecNumber>
    </recommendedName>
    <alternativeName>
        <fullName evidence="14">60S ribosomal protein L39</fullName>
    </alternativeName>
</protein>
<dbReference type="PROSITE" id="PS00485">
    <property type="entry name" value="A_DEAMINASE"/>
    <property type="match status" value="1"/>
</dbReference>
<proteinExistence type="inferred from homology"/>
<dbReference type="Pfam" id="PF00962">
    <property type="entry name" value="A_deaminase"/>
    <property type="match status" value="1"/>
</dbReference>
<dbReference type="PANTHER" id="PTHR11409">
    <property type="entry name" value="ADENOSINE DEAMINASE"/>
    <property type="match status" value="1"/>
</dbReference>
<dbReference type="SUPFAM" id="SSF54791">
    <property type="entry name" value="Eukaryotic type KH-domain (KH-domain type I)"/>
    <property type="match status" value="2"/>
</dbReference>
<evidence type="ECO:0000256" key="4">
    <source>
        <dbReference type="ARBA" id="ARBA00009339"/>
    </source>
</evidence>
<dbReference type="STRING" id="205917.A0A4Y9YT21"/>
<keyword evidence="9" id="KW-0732">Signal</keyword>
<organism evidence="20 21">
    <name type="scientific">Dentipellis fragilis</name>
    <dbReference type="NCBI Taxonomy" id="205917"/>
    <lineage>
        <taxon>Eukaryota</taxon>
        <taxon>Fungi</taxon>
        <taxon>Dikarya</taxon>
        <taxon>Basidiomycota</taxon>
        <taxon>Agaricomycotina</taxon>
        <taxon>Agaricomycetes</taxon>
        <taxon>Russulales</taxon>
        <taxon>Hericiaceae</taxon>
        <taxon>Dentipellis</taxon>
    </lineage>
</organism>
<dbReference type="GO" id="GO:0005840">
    <property type="term" value="C:ribosome"/>
    <property type="evidence" value="ECO:0007669"/>
    <property type="project" value="UniProtKB-KW"/>
</dbReference>
<dbReference type="Gene3D" id="1.10.1620.10">
    <property type="entry name" value="Ribosomal protein L39e"/>
    <property type="match status" value="1"/>
</dbReference>
<evidence type="ECO:0000256" key="3">
    <source>
        <dbReference type="ARBA" id="ARBA00006083"/>
    </source>
</evidence>
<dbReference type="GO" id="GO:0004000">
    <property type="term" value="F:adenosine deaminase activity"/>
    <property type="evidence" value="ECO:0007669"/>
    <property type="project" value="TreeGrafter"/>
</dbReference>
<keyword evidence="7" id="KW-0964">Secreted</keyword>
<keyword evidence="17" id="KW-0175">Coiled coil</keyword>
<evidence type="ECO:0000256" key="10">
    <source>
        <dbReference type="ARBA" id="ARBA00022801"/>
    </source>
</evidence>
<dbReference type="GO" id="GO:0005576">
    <property type="term" value="C:extracellular region"/>
    <property type="evidence" value="ECO:0007669"/>
    <property type="project" value="UniProtKB-SubCell"/>
</dbReference>
<comment type="similarity">
    <text evidence="4">Belongs to the eukaryotic ribosomal protein eL39 family.</text>
</comment>
<dbReference type="GO" id="GO:1990904">
    <property type="term" value="C:ribonucleoprotein complex"/>
    <property type="evidence" value="ECO:0007669"/>
    <property type="project" value="UniProtKB-KW"/>
</dbReference>
<evidence type="ECO:0000256" key="14">
    <source>
        <dbReference type="ARBA" id="ARBA00035339"/>
    </source>
</evidence>
<name>A0A4Y9YT21_9AGAM</name>
<dbReference type="Gene3D" id="3.30.1370.10">
    <property type="entry name" value="K Homology domain, type 1"/>
    <property type="match status" value="2"/>
</dbReference>
<evidence type="ECO:0000256" key="7">
    <source>
        <dbReference type="ARBA" id="ARBA00022525"/>
    </source>
</evidence>
<dbReference type="PANTHER" id="PTHR11409:SF39">
    <property type="entry name" value="ADENOSINE DEAMINASE 2"/>
    <property type="match status" value="1"/>
</dbReference>
<feature type="compositionally biased region" description="Low complexity" evidence="18">
    <location>
        <begin position="756"/>
        <end position="782"/>
    </location>
</feature>
<dbReference type="AlphaFoldDB" id="A0A4Y9YT21"/>
<dbReference type="GO" id="GO:0046872">
    <property type="term" value="F:metal ion binding"/>
    <property type="evidence" value="ECO:0007669"/>
    <property type="project" value="UniProtKB-KW"/>
</dbReference>
<sequence length="1071" mass="118398">MSHETALHDHYVARAALMQEDRRLRRENKRLANLNEKEKLADKIVRAIRAEEDKSVWGVKHENIVHPFPGMEFLTAKQLIETTKLFKILSKMPKGALLHAHLDATVNVRHLLKLAHQYADRLHVRTEVMLTDLNITDTIPEFSPLPDGHPASTLSVTSVDYTPGTWVSLAKARAGFSPALGGPEGFDKWVVDSMMIHPAQAYGTHNTVYKVGASYIPQPQVFIHSVLDMAKVFADVSDIREYMREFFLSSIADGISYIEARMPFFHKLRYDVDGNLNVPHREWVIDFERVMNEVKRDLKAQGREDEFVGAKIVYTTVRVITPEELEWYLDDCMALKQEFPHIIAGFDLVGDENVNNPLTDYIPQLLKFKQRVKDLGLDLPLILHAGETISDGGKADNNLYDAILLGTKRIGHGYSIVKHPKLMEMCREQDILIEICPISNEILRLTSSMPTHHLPIVLNQGIPIALSSDDPSVFGNMGLSYDYFQVIVASEITGLITLAEISRDSIQVWASVPFEVRASTAVLIVVWLVASVVLVVQGTSLIASVAIRTPPHSPHQHPLPYCRPPHHLTLRPRSHLLPSCVLPFPTRPPVFSAKKKSRELKPTMPESDSNRKRSRSPSDSEHEKHHKRANTGATTHSDDSTAPTAAQAQHESATGLPPPPMMNDVTMTDPAAPPHPADPDNDTKPSPDFAQQDVKPMPEAAADGAASTSAPPSASAPRPRPLPTFTCAASSSPRTRPSSSARLAPMSTRSGRRAARGSWSPRASQATPSASSTSAGPSMPSPRCVPAVFRAASRSPVHSQAFGLIVRRINDEPFDVPSVPGSRAVTIKFMIPNSRMGSVIGKQGSKIKEIQDASGARLNASEGMLPGSTERVLSVAGVADAIHIATYYIGNILIEAQERMPSHASANSSYRPSSRRPAYVGSSYVPGYSNPYMQQGAPPAPGNPNPPQQLQTQQIYIPNDLVGCIIGKGGSKINEIRHMSASQIKIMEPGATSVANIQMAVQLLYHRLEQEKQKQLHIILVPSQKTFRTKRILAKASRQNRPIPQWFRLKTDTKIQYNAKRRHWRRTKLNI</sequence>
<feature type="compositionally biased region" description="Basic and acidic residues" evidence="18">
    <location>
        <begin position="608"/>
        <end position="623"/>
    </location>
</feature>
<keyword evidence="12" id="KW-0689">Ribosomal protein</keyword>
<dbReference type="EMBL" id="SEOQ01000316">
    <property type="protein sequence ID" value="TFY65706.1"/>
    <property type="molecule type" value="Genomic_DNA"/>
</dbReference>
<evidence type="ECO:0000259" key="19">
    <source>
        <dbReference type="SMART" id="SM00322"/>
    </source>
</evidence>
<evidence type="ECO:0000256" key="2">
    <source>
        <dbReference type="ARBA" id="ARBA00004613"/>
    </source>
</evidence>
<dbReference type="InterPro" id="IPR001365">
    <property type="entry name" value="A_deaminase_dom"/>
</dbReference>
<keyword evidence="11" id="KW-0862">Zinc</keyword>
<comment type="catalytic activity">
    <reaction evidence="15">
        <text>adenosine + H2O + H(+) = inosine + NH4(+)</text>
        <dbReference type="Rhea" id="RHEA:24408"/>
        <dbReference type="ChEBI" id="CHEBI:15377"/>
        <dbReference type="ChEBI" id="CHEBI:15378"/>
        <dbReference type="ChEBI" id="CHEBI:16335"/>
        <dbReference type="ChEBI" id="CHEBI:17596"/>
        <dbReference type="ChEBI" id="CHEBI:28938"/>
        <dbReference type="EC" id="3.5.4.4"/>
    </reaction>
</comment>
<keyword evidence="13" id="KW-0687">Ribonucleoprotein</keyword>
<dbReference type="CDD" id="cd22456">
    <property type="entry name" value="KH-I_Rnc1_rpt2"/>
    <property type="match status" value="1"/>
</dbReference>
<comment type="subcellular location">
    <subcellularLocation>
        <location evidence="2">Secreted</location>
    </subcellularLocation>
</comment>
<evidence type="ECO:0000256" key="8">
    <source>
        <dbReference type="ARBA" id="ARBA00022723"/>
    </source>
</evidence>
<dbReference type="GO" id="GO:0003735">
    <property type="term" value="F:structural constituent of ribosome"/>
    <property type="evidence" value="ECO:0007669"/>
    <property type="project" value="InterPro"/>
</dbReference>
<dbReference type="InterPro" id="IPR004088">
    <property type="entry name" value="KH_dom_type_1"/>
</dbReference>
<evidence type="ECO:0000256" key="1">
    <source>
        <dbReference type="ARBA" id="ARBA00001947"/>
    </source>
</evidence>
<dbReference type="FunFam" id="3.20.20.140:FF:000017">
    <property type="entry name" value="Adenosine deaminase 2"/>
    <property type="match status" value="1"/>
</dbReference>
<dbReference type="InterPro" id="IPR006330">
    <property type="entry name" value="Ado/ade_deaminase"/>
</dbReference>
<comment type="similarity">
    <text evidence="3">Belongs to the metallo-dependent hydrolases superfamily. Adenosine and AMP deaminases family. ADGF subfamily.</text>
</comment>
<feature type="compositionally biased region" description="Pro residues" evidence="18">
    <location>
        <begin position="938"/>
        <end position="947"/>
    </location>
</feature>
<evidence type="ECO:0000256" key="5">
    <source>
        <dbReference type="ARBA" id="ARBA00012784"/>
    </source>
</evidence>
<comment type="caution">
    <text evidence="20">The sequence shown here is derived from an EMBL/GenBank/DDBJ whole genome shotgun (WGS) entry which is preliminary data.</text>
</comment>
<feature type="region of interest" description="Disordered" evidence="18">
    <location>
        <begin position="931"/>
        <end position="950"/>
    </location>
</feature>
<dbReference type="SMART" id="SM00322">
    <property type="entry name" value="KH"/>
    <property type="match status" value="2"/>
</dbReference>
<reference evidence="20 21" key="1">
    <citation type="submission" date="2019-02" db="EMBL/GenBank/DDBJ databases">
        <title>Genome sequencing of the rare red list fungi Dentipellis fragilis.</title>
        <authorList>
            <person name="Buettner E."/>
            <person name="Kellner H."/>
        </authorList>
    </citation>
    <scope>NUCLEOTIDE SEQUENCE [LARGE SCALE GENOMIC DNA]</scope>
    <source>
        <strain evidence="20 21">DSM 105465</strain>
    </source>
</reference>
<gene>
    <name evidence="20" type="ORF">EVG20_g5389</name>
</gene>
<dbReference type="GO" id="GO:0006412">
    <property type="term" value="P:translation"/>
    <property type="evidence" value="ECO:0007669"/>
    <property type="project" value="InterPro"/>
</dbReference>
<dbReference type="FunFam" id="1.10.1620.10:FF:000001">
    <property type="entry name" value="60S ribosomal protein-like L39"/>
    <property type="match status" value="1"/>
</dbReference>
<dbReference type="InterPro" id="IPR004087">
    <property type="entry name" value="KH_dom"/>
</dbReference>
<comment type="cofactor">
    <cofactor evidence="1">
        <name>Zn(2+)</name>
        <dbReference type="ChEBI" id="CHEBI:29105"/>
    </cofactor>
</comment>
<feature type="coiled-coil region" evidence="17">
    <location>
        <begin position="14"/>
        <end position="54"/>
    </location>
</feature>
<dbReference type="Proteomes" id="UP000298327">
    <property type="component" value="Unassembled WGS sequence"/>
</dbReference>
<evidence type="ECO:0000256" key="11">
    <source>
        <dbReference type="ARBA" id="ARBA00022833"/>
    </source>
</evidence>
<evidence type="ECO:0000256" key="13">
    <source>
        <dbReference type="ARBA" id="ARBA00023274"/>
    </source>
</evidence>
<evidence type="ECO:0000313" key="21">
    <source>
        <dbReference type="Proteomes" id="UP000298327"/>
    </source>
</evidence>
<dbReference type="InterPro" id="IPR000077">
    <property type="entry name" value="Ribosomal_eL39"/>
</dbReference>
<keyword evidence="16" id="KW-0694">RNA-binding</keyword>
<dbReference type="InterPro" id="IPR023626">
    <property type="entry name" value="Ribosomal_eL39_dom_sf"/>
</dbReference>
<dbReference type="Pfam" id="PF00832">
    <property type="entry name" value="Ribosomal_L39"/>
    <property type="match status" value="1"/>
</dbReference>
<dbReference type="GO" id="GO:0009168">
    <property type="term" value="P:purine ribonucleoside monophosphate biosynthetic process"/>
    <property type="evidence" value="ECO:0007669"/>
    <property type="project" value="InterPro"/>
</dbReference>
<feature type="compositionally biased region" description="Low complexity" evidence="18">
    <location>
        <begin position="698"/>
        <end position="717"/>
    </location>
</feature>
<dbReference type="Gene3D" id="3.20.20.140">
    <property type="entry name" value="Metal-dependent hydrolases"/>
    <property type="match status" value="1"/>
</dbReference>
<feature type="domain" description="K Homology" evidence="19">
    <location>
        <begin position="949"/>
        <end position="1009"/>
    </location>
</feature>
<dbReference type="GO" id="GO:0006154">
    <property type="term" value="P:adenosine catabolic process"/>
    <property type="evidence" value="ECO:0007669"/>
    <property type="project" value="TreeGrafter"/>
</dbReference>
<dbReference type="GO" id="GO:0046103">
    <property type="term" value="P:inosine biosynthetic process"/>
    <property type="evidence" value="ECO:0007669"/>
    <property type="project" value="TreeGrafter"/>
</dbReference>
<evidence type="ECO:0000256" key="6">
    <source>
        <dbReference type="ARBA" id="ARBA00018099"/>
    </source>
</evidence>
<keyword evidence="10" id="KW-0378">Hydrolase</keyword>
<dbReference type="PROSITE" id="PS00051">
    <property type="entry name" value="RIBOSOMAL_L39E"/>
    <property type="match status" value="1"/>
</dbReference>
<evidence type="ECO:0000313" key="20">
    <source>
        <dbReference type="EMBL" id="TFY65706.1"/>
    </source>
</evidence>
<feature type="compositionally biased region" description="Polar residues" evidence="18">
    <location>
        <begin position="631"/>
        <end position="652"/>
    </location>
</feature>
<dbReference type="SUPFAM" id="SSF48662">
    <property type="entry name" value="Ribosomal protein L39e"/>
    <property type="match status" value="1"/>
</dbReference>